<dbReference type="InterPro" id="IPR051910">
    <property type="entry name" value="ComF/GntX_DNA_util-trans"/>
</dbReference>
<evidence type="ECO:0000256" key="1">
    <source>
        <dbReference type="ARBA" id="ARBA00008007"/>
    </source>
</evidence>
<keyword evidence="3" id="KW-1185">Reference proteome</keyword>
<comment type="caution">
    <text evidence="2">The sequence shown here is derived from an EMBL/GenBank/DDBJ whole genome shotgun (WGS) entry which is preliminary data.</text>
</comment>
<dbReference type="InterPro" id="IPR029057">
    <property type="entry name" value="PRTase-like"/>
</dbReference>
<evidence type="ECO:0000313" key="2">
    <source>
        <dbReference type="EMBL" id="MBJ8325678.1"/>
    </source>
</evidence>
<dbReference type="InterPro" id="IPR000836">
    <property type="entry name" value="PRTase_dom"/>
</dbReference>
<accession>A0ABS0ZIL0</accession>
<dbReference type="PANTHER" id="PTHR47505">
    <property type="entry name" value="DNA UTILIZATION PROTEIN YHGH"/>
    <property type="match status" value="1"/>
</dbReference>
<dbReference type="Gene3D" id="3.40.50.2020">
    <property type="match status" value="1"/>
</dbReference>
<reference evidence="2 3" key="1">
    <citation type="journal article" date="2021" name="Int. J. Syst. Evol. Microbiol.">
        <title>Streptococcus vicugnae sp. nov., isolated from faeces of alpacas (Vicugna pacos) and cattle (Bos taurus), Streptococcus zalophi sp. nov., and Streptococcus pacificus sp. nov., isolated from respiratory tract of California sea lions (Zalophus californianus).</title>
        <authorList>
            <person name="Volokhov D.V."/>
            <person name="Zagorodnyaya T.A."/>
            <person name="Shen Z."/>
            <person name="Blom J."/>
            <person name="Furtak V.A."/>
            <person name="Eisenberg T."/>
            <person name="Fan P."/>
            <person name="Jeong K.C."/>
            <person name="Gao Y."/>
            <person name="Zhang S."/>
            <person name="Amselle M."/>
        </authorList>
    </citation>
    <scope>NUCLEOTIDE SEQUENCE [LARGE SCALE GENOMIC DNA]</scope>
    <source>
        <strain evidence="2 3">CSL7591</strain>
    </source>
</reference>
<dbReference type="EMBL" id="JAENBO010000002">
    <property type="protein sequence ID" value="MBJ8325678.1"/>
    <property type="molecule type" value="Genomic_DNA"/>
</dbReference>
<dbReference type="CDD" id="cd06223">
    <property type="entry name" value="PRTases_typeI"/>
    <property type="match status" value="1"/>
</dbReference>
<name>A0ABS0ZIL0_9STRE</name>
<proteinExistence type="inferred from homology"/>
<comment type="similarity">
    <text evidence="1">Belongs to the ComF/GntX family.</text>
</comment>
<dbReference type="RefSeq" id="WP_199575250.1">
    <property type="nucleotide sequence ID" value="NZ_JAENBO010000002.1"/>
</dbReference>
<organism evidence="2 3">
    <name type="scientific">Streptococcus pacificus</name>
    <dbReference type="NCBI Taxonomy" id="2740577"/>
    <lineage>
        <taxon>Bacteria</taxon>
        <taxon>Bacillati</taxon>
        <taxon>Bacillota</taxon>
        <taxon>Bacilli</taxon>
        <taxon>Lactobacillales</taxon>
        <taxon>Streptococcaceae</taxon>
        <taxon>Streptococcus</taxon>
    </lineage>
</organism>
<dbReference type="SUPFAM" id="SSF53271">
    <property type="entry name" value="PRTase-like"/>
    <property type="match status" value="1"/>
</dbReference>
<gene>
    <name evidence="2" type="ORF">JHK62_03150</name>
</gene>
<evidence type="ECO:0000313" key="3">
    <source>
        <dbReference type="Proteomes" id="UP000653045"/>
    </source>
</evidence>
<dbReference type="Proteomes" id="UP000653045">
    <property type="component" value="Unassembled WGS sequence"/>
</dbReference>
<dbReference type="PANTHER" id="PTHR47505:SF1">
    <property type="entry name" value="DNA UTILIZATION PROTEIN YHGH"/>
    <property type="match status" value="1"/>
</dbReference>
<sequence length="220" mass="25440">MNCLLCGQQMVESFKISEIMLLQKETPTVCNDCLSQFTKIPDCHCPLCFKEGSSEICDDCHYWEKKGVKPSHQSLYLYNDAMKNFFSQYKFEGDYLLRKVFSRDIKNFFKNYKNYTIVPIPTTEKRFSQRQFNQVIGLLDAAKIAYQDILIKNESIAQSKKTKIERLSTTDLFKLKSKVKTAKNILLVDDIYTTGATIASVQKLLYQNGVRKVISFSLAR</sequence>
<protein>
    <submittedName>
        <fullName evidence="2">ComF family protein</fullName>
    </submittedName>
</protein>